<dbReference type="Proteomes" id="UP001259832">
    <property type="component" value="Unassembled WGS sequence"/>
</dbReference>
<evidence type="ECO:0000256" key="6">
    <source>
        <dbReference type="ARBA" id="ARBA00022729"/>
    </source>
</evidence>
<dbReference type="InterPro" id="IPR045053">
    <property type="entry name" value="MAN-like"/>
</dbReference>
<dbReference type="PANTHER" id="PTHR31451">
    <property type="match status" value="1"/>
</dbReference>
<organism evidence="10 11">
    <name type="scientific">Phytophthora citrophthora</name>
    <dbReference type="NCBI Taxonomy" id="4793"/>
    <lineage>
        <taxon>Eukaryota</taxon>
        <taxon>Sar</taxon>
        <taxon>Stramenopiles</taxon>
        <taxon>Oomycota</taxon>
        <taxon>Peronosporomycetes</taxon>
        <taxon>Peronosporales</taxon>
        <taxon>Peronosporaceae</taxon>
        <taxon>Phytophthora</taxon>
    </lineage>
</organism>
<dbReference type="InterPro" id="IPR017853">
    <property type="entry name" value="GH"/>
</dbReference>
<dbReference type="GO" id="GO:0016985">
    <property type="term" value="F:mannan endo-1,4-beta-mannosidase activity"/>
    <property type="evidence" value="ECO:0007669"/>
    <property type="project" value="UniProtKB-EC"/>
</dbReference>
<evidence type="ECO:0000256" key="1">
    <source>
        <dbReference type="ARBA" id="ARBA00001678"/>
    </source>
</evidence>
<comment type="caution">
    <text evidence="10">The sequence shown here is derived from an EMBL/GenBank/DDBJ whole genome shotgun (WGS) entry which is preliminary data.</text>
</comment>
<keyword evidence="5" id="KW-0964">Secreted</keyword>
<evidence type="ECO:0000313" key="10">
    <source>
        <dbReference type="EMBL" id="KAK1929514.1"/>
    </source>
</evidence>
<dbReference type="EC" id="3.2.1.78" evidence="4"/>
<keyword evidence="7" id="KW-0378">Hydrolase</keyword>
<evidence type="ECO:0000256" key="3">
    <source>
        <dbReference type="ARBA" id="ARBA00005641"/>
    </source>
</evidence>
<dbReference type="SUPFAM" id="SSF51445">
    <property type="entry name" value="(Trans)glycosidases"/>
    <property type="match status" value="2"/>
</dbReference>
<gene>
    <name evidence="10" type="ORF">P3T76_014912</name>
</gene>
<evidence type="ECO:0000256" key="2">
    <source>
        <dbReference type="ARBA" id="ARBA00004613"/>
    </source>
</evidence>
<dbReference type="Gene3D" id="3.20.20.80">
    <property type="entry name" value="Glycosidases"/>
    <property type="match status" value="2"/>
</dbReference>
<comment type="similarity">
    <text evidence="3">Belongs to the glycosyl hydrolase 5 (cellulase A) family.</text>
</comment>
<dbReference type="EMBL" id="JASMQC010000047">
    <property type="protein sequence ID" value="KAK1929514.1"/>
    <property type="molecule type" value="Genomic_DNA"/>
</dbReference>
<comment type="catalytic activity">
    <reaction evidence="1">
        <text>Random hydrolysis of (1-&gt;4)-beta-D-mannosidic linkages in mannans, galactomannans and glucomannans.</text>
        <dbReference type="EC" id="3.2.1.78"/>
    </reaction>
</comment>
<feature type="domain" description="Glycoside hydrolase family 5" evidence="9">
    <location>
        <begin position="380"/>
        <end position="483"/>
    </location>
</feature>
<dbReference type="GO" id="GO:0005576">
    <property type="term" value="C:extracellular region"/>
    <property type="evidence" value="ECO:0007669"/>
    <property type="project" value="UniProtKB-SubCell"/>
</dbReference>
<evidence type="ECO:0000313" key="11">
    <source>
        <dbReference type="Proteomes" id="UP001259832"/>
    </source>
</evidence>
<keyword evidence="8" id="KW-0326">Glycosidase</keyword>
<keyword evidence="6" id="KW-0732">Signal</keyword>
<dbReference type="AlphaFoldDB" id="A0AAD9LBT7"/>
<comment type="subcellular location">
    <subcellularLocation>
        <location evidence="2">Secreted</location>
    </subcellularLocation>
</comment>
<sequence length="529" mass="59126">MPRYPEETLCGFRRNRGRAAPGLIIAVQALKVNLKANPITVLGVEIQSSADLATIFHDQDERHQLLCRTWGASAGFVTTSGTSNDGSPFYIVYQLWKDGNATNGTRGFPRTWVCLFSTRQVKTGHHCVSYNGQWVNAFIHRALNLFLTDFHSIHGKQLGYFDNDVAAAKAAGVKLVVPFVNNSSDYGGMGECGRTSNVYVKQLGLKYHDDFYTNKKIARVQALRQDVPLMNAVALDLKKVALLPNSFRSLNIRENAWWRLEVTIYELRQDYNLAIKSIDYGTYHSVYQSAGFEPPWRLELILTRIWPLKALTIGTYHAYPDSWGVAESEHLAWGEEAMKLQGNPSCWKITALNLRTPRSTTLGVTEMVAHQTITFNLSRIYIKVLDSNHLVATGSEGFMNSDKSVYVYSGPSGVDFDQNLAIKSIDYGTYHAYPDSWGVAESEHLAWGEKWIKDHIASGKKAGKPVVLEEYGAKSQNAKVYNAWSDAVYAGASNMQYWDFGLASLKNYKDGLSLLHRALLLPPAIIAYG</sequence>
<dbReference type="Pfam" id="PF26410">
    <property type="entry name" value="GH5_mannosidase"/>
    <property type="match status" value="1"/>
</dbReference>
<dbReference type="InterPro" id="IPR001547">
    <property type="entry name" value="Glyco_hydro_5"/>
</dbReference>
<name>A0AAD9LBT7_9STRA</name>
<evidence type="ECO:0000256" key="5">
    <source>
        <dbReference type="ARBA" id="ARBA00022525"/>
    </source>
</evidence>
<dbReference type="PANTHER" id="PTHR31451:SF39">
    <property type="entry name" value="MANNAN ENDO-1,4-BETA-MANNOSIDASE 1"/>
    <property type="match status" value="1"/>
</dbReference>
<evidence type="ECO:0000256" key="7">
    <source>
        <dbReference type="ARBA" id="ARBA00022801"/>
    </source>
</evidence>
<protein>
    <recommendedName>
        <fullName evidence="4">mannan endo-1,4-beta-mannosidase</fullName>
        <ecNumber evidence="4">3.2.1.78</ecNumber>
    </recommendedName>
</protein>
<proteinExistence type="inferred from homology"/>
<keyword evidence="11" id="KW-1185">Reference proteome</keyword>
<evidence type="ECO:0000259" key="9">
    <source>
        <dbReference type="Pfam" id="PF26410"/>
    </source>
</evidence>
<accession>A0AAD9LBT7</accession>
<reference evidence="10" key="1">
    <citation type="submission" date="2023-08" db="EMBL/GenBank/DDBJ databases">
        <title>Reference Genome Resource for the Citrus Pathogen Phytophthora citrophthora.</title>
        <authorList>
            <person name="Moller H."/>
            <person name="Coetzee B."/>
            <person name="Rose L.J."/>
            <person name="Van Niekerk J.M."/>
        </authorList>
    </citation>
    <scope>NUCLEOTIDE SEQUENCE</scope>
    <source>
        <strain evidence="10">STE-U-9442</strain>
    </source>
</reference>
<evidence type="ECO:0000256" key="8">
    <source>
        <dbReference type="ARBA" id="ARBA00023295"/>
    </source>
</evidence>
<evidence type="ECO:0000256" key="4">
    <source>
        <dbReference type="ARBA" id="ARBA00012706"/>
    </source>
</evidence>